<dbReference type="AlphaFoldDB" id="A0AAD7GT47"/>
<protein>
    <submittedName>
        <fullName evidence="1">Uncharacterized protein</fullName>
    </submittedName>
</protein>
<proteinExistence type="predicted"/>
<gene>
    <name evidence="1" type="ORF">B0H17DRAFT_1038517</name>
</gene>
<sequence length="74" mass="8493">MMEWGGWKSASSNLCVPRAGYSIGKTKTSSMWTNVRYWNIIIWPTWSLDTKTSQKESEDPGCQNQVVWVYCIAV</sequence>
<accession>A0AAD7GT47</accession>
<dbReference type="EMBL" id="JARKIE010000009">
    <property type="protein sequence ID" value="KAJ7704764.1"/>
    <property type="molecule type" value="Genomic_DNA"/>
</dbReference>
<evidence type="ECO:0000313" key="1">
    <source>
        <dbReference type="EMBL" id="KAJ7704764.1"/>
    </source>
</evidence>
<comment type="caution">
    <text evidence="1">The sequence shown here is derived from an EMBL/GenBank/DDBJ whole genome shotgun (WGS) entry which is preliminary data.</text>
</comment>
<reference evidence="1" key="1">
    <citation type="submission" date="2023-03" db="EMBL/GenBank/DDBJ databases">
        <title>Massive genome expansion in bonnet fungi (Mycena s.s.) driven by repeated elements and novel gene families across ecological guilds.</title>
        <authorList>
            <consortium name="Lawrence Berkeley National Laboratory"/>
            <person name="Harder C.B."/>
            <person name="Miyauchi S."/>
            <person name="Viragh M."/>
            <person name="Kuo A."/>
            <person name="Thoen E."/>
            <person name="Andreopoulos B."/>
            <person name="Lu D."/>
            <person name="Skrede I."/>
            <person name="Drula E."/>
            <person name="Henrissat B."/>
            <person name="Morin E."/>
            <person name="Kohler A."/>
            <person name="Barry K."/>
            <person name="LaButti K."/>
            <person name="Morin E."/>
            <person name="Salamov A."/>
            <person name="Lipzen A."/>
            <person name="Mereny Z."/>
            <person name="Hegedus B."/>
            <person name="Baldrian P."/>
            <person name="Stursova M."/>
            <person name="Weitz H."/>
            <person name="Taylor A."/>
            <person name="Grigoriev I.V."/>
            <person name="Nagy L.G."/>
            <person name="Martin F."/>
            <person name="Kauserud H."/>
        </authorList>
    </citation>
    <scope>NUCLEOTIDE SEQUENCE</scope>
    <source>
        <strain evidence="1">CBHHK067</strain>
    </source>
</reference>
<keyword evidence="2" id="KW-1185">Reference proteome</keyword>
<name>A0AAD7GT47_MYCRO</name>
<feature type="non-terminal residue" evidence="1">
    <location>
        <position position="74"/>
    </location>
</feature>
<organism evidence="1 2">
    <name type="scientific">Mycena rosella</name>
    <name type="common">Pink bonnet</name>
    <name type="synonym">Agaricus rosellus</name>
    <dbReference type="NCBI Taxonomy" id="1033263"/>
    <lineage>
        <taxon>Eukaryota</taxon>
        <taxon>Fungi</taxon>
        <taxon>Dikarya</taxon>
        <taxon>Basidiomycota</taxon>
        <taxon>Agaricomycotina</taxon>
        <taxon>Agaricomycetes</taxon>
        <taxon>Agaricomycetidae</taxon>
        <taxon>Agaricales</taxon>
        <taxon>Marasmiineae</taxon>
        <taxon>Mycenaceae</taxon>
        <taxon>Mycena</taxon>
    </lineage>
</organism>
<evidence type="ECO:0000313" key="2">
    <source>
        <dbReference type="Proteomes" id="UP001221757"/>
    </source>
</evidence>
<dbReference type="Proteomes" id="UP001221757">
    <property type="component" value="Unassembled WGS sequence"/>
</dbReference>